<proteinExistence type="predicted"/>
<evidence type="ECO:0000313" key="5">
    <source>
        <dbReference type="EMBL" id="QGG95896.1"/>
    </source>
</evidence>
<dbReference type="Pfam" id="PF00188">
    <property type="entry name" value="CAP"/>
    <property type="match status" value="1"/>
</dbReference>
<keyword evidence="3" id="KW-0732">Signal</keyword>
<keyword evidence="2" id="KW-0472">Membrane</keyword>
<keyword evidence="2" id="KW-1133">Transmembrane helix</keyword>
<keyword evidence="2" id="KW-0812">Transmembrane</keyword>
<evidence type="ECO:0000313" key="6">
    <source>
        <dbReference type="Proteomes" id="UP000334019"/>
    </source>
</evidence>
<evidence type="ECO:0000256" key="3">
    <source>
        <dbReference type="SAM" id="SignalP"/>
    </source>
</evidence>
<organism evidence="5 6">
    <name type="scientific">Actinomarinicola tropica</name>
    <dbReference type="NCBI Taxonomy" id="2789776"/>
    <lineage>
        <taxon>Bacteria</taxon>
        <taxon>Bacillati</taxon>
        <taxon>Actinomycetota</taxon>
        <taxon>Acidimicrobiia</taxon>
        <taxon>Acidimicrobiales</taxon>
        <taxon>Iamiaceae</taxon>
        <taxon>Actinomarinicola</taxon>
    </lineage>
</organism>
<feature type="compositionally biased region" description="Polar residues" evidence="1">
    <location>
        <begin position="230"/>
        <end position="241"/>
    </location>
</feature>
<evidence type="ECO:0000256" key="2">
    <source>
        <dbReference type="SAM" id="Phobius"/>
    </source>
</evidence>
<dbReference type="CDD" id="cd05379">
    <property type="entry name" value="CAP_bacterial"/>
    <property type="match status" value="1"/>
</dbReference>
<feature type="region of interest" description="Disordered" evidence="1">
    <location>
        <begin position="144"/>
        <end position="250"/>
    </location>
</feature>
<dbReference type="KEGG" id="atq:GH723_12760"/>
<evidence type="ECO:0000259" key="4">
    <source>
        <dbReference type="Pfam" id="PF00188"/>
    </source>
</evidence>
<dbReference type="PANTHER" id="PTHR31157:SF1">
    <property type="entry name" value="SCP DOMAIN-CONTAINING PROTEIN"/>
    <property type="match status" value="1"/>
</dbReference>
<feature type="compositionally biased region" description="Low complexity" evidence="1">
    <location>
        <begin position="206"/>
        <end position="220"/>
    </location>
</feature>
<feature type="compositionally biased region" description="Low complexity" evidence="1">
    <location>
        <begin position="186"/>
        <end position="196"/>
    </location>
</feature>
<name>A0A5Q2RNA6_9ACTN</name>
<feature type="signal peptide" evidence="3">
    <location>
        <begin position="1"/>
        <end position="26"/>
    </location>
</feature>
<feature type="compositionally biased region" description="Pro residues" evidence="1">
    <location>
        <begin position="166"/>
        <end position="185"/>
    </location>
</feature>
<dbReference type="InterPro" id="IPR014044">
    <property type="entry name" value="CAP_dom"/>
</dbReference>
<protein>
    <recommendedName>
        <fullName evidence="4">SCP domain-containing protein</fullName>
    </recommendedName>
</protein>
<dbReference type="InterPro" id="IPR035940">
    <property type="entry name" value="CAP_sf"/>
</dbReference>
<dbReference type="RefSeq" id="WP_153760002.1">
    <property type="nucleotide sequence ID" value="NZ_CP045851.1"/>
</dbReference>
<evidence type="ECO:0000256" key="1">
    <source>
        <dbReference type="SAM" id="MobiDB-lite"/>
    </source>
</evidence>
<dbReference type="Gene3D" id="3.40.33.10">
    <property type="entry name" value="CAP"/>
    <property type="match status" value="1"/>
</dbReference>
<sequence>MRPFRPLLAAVVVALVLLGVAPTAGAGPVDDEARFVALVNQARSAAGVAPLAPHGELTALGRSWAGSMAAAGGISHNPALGSSVSAPWQLLGENVGRGPSVEVVFNALMASPSHHRNIVDPRFTHIGVGVVHSPDGVIYTSHQFMQLAPPPPPPPPPAAAAAPAAVPQPAPPAPAPPATDPPPAPVEATTTTVPSTTVPPTPPSSTPARSARPATTTSTPDGDEPPASRAGTSDELTSATPIASPDEDMPVAVMGAPAAVLVLLVAATVRRRRRDRSTRPD</sequence>
<reference evidence="5 6" key="1">
    <citation type="submission" date="2019-11" db="EMBL/GenBank/DDBJ databases">
        <authorList>
            <person name="He Y."/>
        </authorList>
    </citation>
    <scope>NUCLEOTIDE SEQUENCE [LARGE SCALE GENOMIC DNA]</scope>
    <source>
        <strain evidence="5 6">SCSIO 58843</strain>
    </source>
</reference>
<accession>A0A5Q2RNA6</accession>
<dbReference type="EMBL" id="CP045851">
    <property type="protein sequence ID" value="QGG95896.1"/>
    <property type="molecule type" value="Genomic_DNA"/>
</dbReference>
<dbReference type="AlphaFoldDB" id="A0A5Q2RNA6"/>
<keyword evidence="6" id="KW-1185">Reference proteome</keyword>
<gene>
    <name evidence="5" type="ORF">GH723_12760</name>
</gene>
<feature type="domain" description="SCP" evidence="4">
    <location>
        <begin position="37"/>
        <end position="137"/>
    </location>
</feature>
<dbReference type="Proteomes" id="UP000334019">
    <property type="component" value="Chromosome"/>
</dbReference>
<feature type="chain" id="PRO_5024460267" description="SCP domain-containing protein" evidence="3">
    <location>
        <begin position="27"/>
        <end position="281"/>
    </location>
</feature>
<feature type="transmembrane region" description="Helical" evidence="2">
    <location>
        <begin position="249"/>
        <end position="269"/>
    </location>
</feature>
<feature type="compositionally biased region" description="Pro residues" evidence="1">
    <location>
        <begin position="148"/>
        <end position="158"/>
    </location>
</feature>
<dbReference type="PANTHER" id="PTHR31157">
    <property type="entry name" value="SCP DOMAIN-CONTAINING PROTEIN"/>
    <property type="match status" value="1"/>
</dbReference>
<dbReference type="SUPFAM" id="SSF55797">
    <property type="entry name" value="PR-1-like"/>
    <property type="match status" value="1"/>
</dbReference>